<comment type="caution">
    <text evidence="1">The sequence shown here is derived from an EMBL/GenBank/DDBJ whole genome shotgun (WGS) entry which is preliminary data.</text>
</comment>
<sequence length="113" mass="12361">MNLSAAIGNPDLIRRTECGRTGIDCINVEVRQDLLSIPISEKDGNSIRNTRKEHFKIITPGINLSAAIGKSTRNTIQCVAKQEPTSLGESASGFIKSDPPLLFSWTPKRGRKI</sequence>
<keyword evidence="2" id="KW-1185">Reference proteome</keyword>
<evidence type="ECO:0000313" key="2">
    <source>
        <dbReference type="Proteomes" id="UP001054837"/>
    </source>
</evidence>
<proteinExistence type="predicted"/>
<organism evidence="1 2">
    <name type="scientific">Caerostris darwini</name>
    <dbReference type="NCBI Taxonomy" id="1538125"/>
    <lineage>
        <taxon>Eukaryota</taxon>
        <taxon>Metazoa</taxon>
        <taxon>Ecdysozoa</taxon>
        <taxon>Arthropoda</taxon>
        <taxon>Chelicerata</taxon>
        <taxon>Arachnida</taxon>
        <taxon>Araneae</taxon>
        <taxon>Araneomorphae</taxon>
        <taxon>Entelegynae</taxon>
        <taxon>Araneoidea</taxon>
        <taxon>Araneidae</taxon>
        <taxon>Caerostris</taxon>
    </lineage>
</organism>
<protein>
    <submittedName>
        <fullName evidence="1">Uncharacterized protein</fullName>
    </submittedName>
</protein>
<reference evidence="1 2" key="1">
    <citation type="submission" date="2021-06" db="EMBL/GenBank/DDBJ databases">
        <title>Caerostris darwini draft genome.</title>
        <authorList>
            <person name="Kono N."/>
            <person name="Arakawa K."/>
        </authorList>
    </citation>
    <scope>NUCLEOTIDE SEQUENCE [LARGE SCALE GENOMIC DNA]</scope>
</reference>
<dbReference type="EMBL" id="BPLQ01001845">
    <property type="protein sequence ID" value="GIX85983.1"/>
    <property type="molecule type" value="Genomic_DNA"/>
</dbReference>
<accession>A0AAV4NQA5</accession>
<evidence type="ECO:0000313" key="1">
    <source>
        <dbReference type="EMBL" id="GIX85983.1"/>
    </source>
</evidence>
<gene>
    <name evidence="1" type="ORF">CDAR_433741</name>
</gene>
<dbReference type="Proteomes" id="UP001054837">
    <property type="component" value="Unassembled WGS sequence"/>
</dbReference>
<dbReference type="AlphaFoldDB" id="A0AAV4NQA5"/>
<name>A0AAV4NQA5_9ARAC</name>